<dbReference type="InterPro" id="IPR007837">
    <property type="entry name" value="DinB"/>
</dbReference>
<dbReference type="Pfam" id="PF05163">
    <property type="entry name" value="DinB"/>
    <property type="match status" value="1"/>
</dbReference>
<organism evidence="3 4">
    <name type="scientific">Maritalea porphyrae</name>
    <dbReference type="NCBI Taxonomy" id="880732"/>
    <lineage>
        <taxon>Bacteria</taxon>
        <taxon>Pseudomonadati</taxon>
        <taxon>Pseudomonadota</taxon>
        <taxon>Alphaproteobacteria</taxon>
        <taxon>Hyphomicrobiales</taxon>
        <taxon>Devosiaceae</taxon>
        <taxon>Maritalea</taxon>
    </lineage>
</organism>
<reference evidence="3" key="1">
    <citation type="journal article" date="2014" name="Int. J. Syst. Evol. Microbiol.">
        <title>Complete genome of a new Firmicutes species belonging to the dominant human colonic microbiota ('Ruminococcus bicirculans') reveals two chromosomes and a selective capacity to utilize plant glucans.</title>
        <authorList>
            <consortium name="NISC Comparative Sequencing Program"/>
            <person name="Wegmann U."/>
            <person name="Louis P."/>
            <person name="Goesmann A."/>
            <person name="Henrissat B."/>
            <person name="Duncan S.H."/>
            <person name="Flint H.J."/>
        </authorList>
    </citation>
    <scope>NUCLEOTIDE SEQUENCE</scope>
    <source>
        <strain evidence="3">NBRC 107169</strain>
    </source>
</reference>
<protein>
    <submittedName>
        <fullName evidence="3">Damage-inducible protein DinB</fullName>
    </submittedName>
</protein>
<accession>A0ABQ5UNP1</accession>
<sequence length="179" mass="20443">MIKVFQQFAYNNLLANHRLLSAAEELQQGEFETKRTGFFPSIKKTLNHNITVDWFYVDALEGGTLGAKAWAVEEPFDNPVDLKVAQKQVDFRLIGICSELTFDMLAQNLQFYRFNEPIGNILSHLFQHQIHHRGQAHAMFAGTSVAPPQLDEFMFSSDHAERARDLEELGLKEADLSNF</sequence>
<evidence type="ECO:0000313" key="4">
    <source>
        <dbReference type="Proteomes" id="UP001161405"/>
    </source>
</evidence>
<reference evidence="3" key="2">
    <citation type="submission" date="2023-01" db="EMBL/GenBank/DDBJ databases">
        <title>Draft genome sequence of Maritalea porphyrae strain NBRC 107169.</title>
        <authorList>
            <person name="Sun Q."/>
            <person name="Mori K."/>
        </authorList>
    </citation>
    <scope>NUCLEOTIDE SEQUENCE</scope>
    <source>
        <strain evidence="3">NBRC 107169</strain>
    </source>
</reference>
<keyword evidence="2" id="KW-0479">Metal-binding</keyword>
<proteinExistence type="inferred from homology"/>
<dbReference type="SUPFAM" id="SSF109854">
    <property type="entry name" value="DinB/YfiT-like putative metalloenzymes"/>
    <property type="match status" value="1"/>
</dbReference>
<dbReference type="EMBL" id="BSNI01000002">
    <property type="protein sequence ID" value="GLQ16905.1"/>
    <property type="molecule type" value="Genomic_DNA"/>
</dbReference>
<dbReference type="InterPro" id="IPR034660">
    <property type="entry name" value="DinB/YfiT-like"/>
</dbReference>
<dbReference type="Gene3D" id="1.20.120.450">
    <property type="entry name" value="dinb family like domain"/>
    <property type="match status" value="1"/>
</dbReference>
<keyword evidence="4" id="KW-1185">Reference proteome</keyword>
<name>A0ABQ5UNP1_9HYPH</name>
<comment type="similarity">
    <text evidence="1">Belongs to the DinB family.</text>
</comment>
<dbReference type="RefSeq" id="WP_284362696.1">
    <property type="nucleotide sequence ID" value="NZ_BSNI01000002.1"/>
</dbReference>
<gene>
    <name evidence="3" type="ORF">GCM10007879_11540</name>
</gene>
<evidence type="ECO:0000256" key="2">
    <source>
        <dbReference type="ARBA" id="ARBA00022723"/>
    </source>
</evidence>
<comment type="caution">
    <text evidence="3">The sequence shown here is derived from an EMBL/GenBank/DDBJ whole genome shotgun (WGS) entry which is preliminary data.</text>
</comment>
<dbReference type="PANTHER" id="PTHR37302">
    <property type="entry name" value="SLR1116 PROTEIN"/>
    <property type="match status" value="1"/>
</dbReference>
<dbReference type="PANTHER" id="PTHR37302:SF3">
    <property type="entry name" value="DAMAGE-INDUCIBLE PROTEIN DINB"/>
    <property type="match status" value="1"/>
</dbReference>
<dbReference type="Proteomes" id="UP001161405">
    <property type="component" value="Unassembled WGS sequence"/>
</dbReference>
<evidence type="ECO:0000256" key="1">
    <source>
        <dbReference type="ARBA" id="ARBA00008635"/>
    </source>
</evidence>
<evidence type="ECO:0000313" key="3">
    <source>
        <dbReference type="EMBL" id="GLQ16905.1"/>
    </source>
</evidence>